<dbReference type="InterPro" id="IPR013083">
    <property type="entry name" value="Znf_RING/FYVE/PHD"/>
</dbReference>
<keyword evidence="4" id="KW-1185">Reference proteome</keyword>
<gene>
    <name evidence="3" type="ORF">ADUPG1_013072</name>
</gene>
<evidence type="ECO:0000259" key="2">
    <source>
        <dbReference type="PROSITE" id="PS50089"/>
    </source>
</evidence>
<dbReference type="PANTHER" id="PTHR22996:SF0">
    <property type="entry name" value="RE60872P-RELATED"/>
    <property type="match status" value="1"/>
</dbReference>
<dbReference type="SUPFAM" id="SSF57850">
    <property type="entry name" value="RING/U-box"/>
    <property type="match status" value="1"/>
</dbReference>
<keyword evidence="1" id="KW-0862">Zinc</keyword>
<dbReference type="Proteomes" id="UP001057375">
    <property type="component" value="Unassembled WGS sequence"/>
</dbReference>
<dbReference type="Pfam" id="PF13920">
    <property type="entry name" value="zf-C3HC4_3"/>
    <property type="match status" value="1"/>
</dbReference>
<dbReference type="InterPro" id="IPR001841">
    <property type="entry name" value="Znf_RING"/>
</dbReference>
<organism evidence="3 4">
    <name type="scientific">Aduncisulcus paluster</name>
    <dbReference type="NCBI Taxonomy" id="2918883"/>
    <lineage>
        <taxon>Eukaryota</taxon>
        <taxon>Metamonada</taxon>
        <taxon>Carpediemonas-like organisms</taxon>
        <taxon>Aduncisulcus</taxon>
    </lineage>
</organism>
<name>A0ABQ5K281_9EUKA</name>
<dbReference type="PROSITE" id="PS50089">
    <property type="entry name" value="ZF_RING_2"/>
    <property type="match status" value="1"/>
</dbReference>
<proteinExistence type="predicted"/>
<reference evidence="3" key="1">
    <citation type="submission" date="2022-03" db="EMBL/GenBank/DDBJ databases">
        <title>Draft genome sequence of Aduncisulcus paluster, a free-living microaerophilic Fornicata.</title>
        <authorList>
            <person name="Yuyama I."/>
            <person name="Kume K."/>
            <person name="Tamura T."/>
            <person name="Inagaki Y."/>
            <person name="Hashimoto T."/>
        </authorList>
    </citation>
    <scope>NUCLEOTIDE SEQUENCE</scope>
    <source>
        <strain evidence="3">NY0171</strain>
    </source>
</reference>
<evidence type="ECO:0000256" key="1">
    <source>
        <dbReference type="PROSITE-ProRule" id="PRU00175"/>
    </source>
</evidence>
<evidence type="ECO:0000313" key="4">
    <source>
        <dbReference type="Proteomes" id="UP001057375"/>
    </source>
</evidence>
<dbReference type="PANTHER" id="PTHR22996">
    <property type="entry name" value="MAHOGUNIN"/>
    <property type="match status" value="1"/>
</dbReference>
<dbReference type="Gene3D" id="3.30.40.10">
    <property type="entry name" value="Zinc/RING finger domain, C3HC4 (zinc finger)"/>
    <property type="match status" value="1"/>
</dbReference>
<keyword evidence="1" id="KW-0863">Zinc-finger</keyword>
<sequence length="298" mass="32558">MGNGSSSLGQAETFQTPSYLQNRLASGGHPIHTNPSMIVDPDVRISLLAEQGYDPGSVWTGERISERIQVDKAEIAALRVPVVIADKSLIFTHCTDGVRVSFKYGSCVPLKIMILVGYKKIAGRAAAMAHSGPYDLPPTSPSPGDAAKASQHRLFQQTDSFDSTLLFETLAPYCTDADAPMAIQIEDATKPSVGFQSLTLFINIDRQMPLISKRKLKVTDKAYEMEEMFGVDGSISECVICMTNVPDCAFIPCRHKCVCAECMEEFRKRGNMKCPVCRSVVTRIMHLTDVGGPMEEGI</sequence>
<dbReference type="EMBL" id="BQXS01012591">
    <property type="protein sequence ID" value="GKT25527.1"/>
    <property type="molecule type" value="Genomic_DNA"/>
</dbReference>
<accession>A0ABQ5K281</accession>
<feature type="domain" description="RING-type" evidence="2">
    <location>
        <begin position="238"/>
        <end position="278"/>
    </location>
</feature>
<protein>
    <recommendedName>
        <fullName evidence="2">RING-type domain-containing protein</fullName>
    </recommendedName>
</protein>
<comment type="caution">
    <text evidence="3">The sequence shown here is derived from an EMBL/GenBank/DDBJ whole genome shotgun (WGS) entry which is preliminary data.</text>
</comment>
<dbReference type="InterPro" id="IPR045194">
    <property type="entry name" value="MGRN1/RNF157-like"/>
</dbReference>
<evidence type="ECO:0000313" key="3">
    <source>
        <dbReference type="EMBL" id="GKT25527.1"/>
    </source>
</evidence>
<keyword evidence="1" id="KW-0479">Metal-binding</keyword>